<comment type="caution">
    <text evidence="2">The sequence shown here is derived from an EMBL/GenBank/DDBJ whole genome shotgun (WGS) entry which is preliminary data.</text>
</comment>
<evidence type="ECO:0000313" key="3">
    <source>
        <dbReference type="Proteomes" id="UP000557717"/>
    </source>
</evidence>
<evidence type="ECO:0008006" key="4">
    <source>
        <dbReference type="Google" id="ProtNLM"/>
    </source>
</evidence>
<keyword evidence="3" id="KW-1185">Reference proteome</keyword>
<sequence length="105" mass="11973">MSFEPHRSPKVSRLEPWRREVAEMRSVNWPFQKIATWFAERNVTISTEGVRQFCKVRGIRKASPSMVEAPVATARSKAAEPLPPAAKRHKKFHYEGNGPIEASRS</sequence>
<organism evidence="2 3">
    <name type="scientific">Haloferula luteola</name>
    <dbReference type="NCBI Taxonomy" id="595692"/>
    <lineage>
        <taxon>Bacteria</taxon>
        <taxon>Pseudomonadati</taxon>
        <taxon>Verrucomicrobiota</taxon>
        <taxon>Verrucomicrobiia</taxon>
        <taxon>Verrucomicrobiales</taxon>
        <taxon>Verrucomicrobiaceae</taxon>
        <taxon>Haloferula</taxon>
    </lineage>
</organism>
<protein>
    <recommendedName>
        <fullName evidence="4">Transposase</fullName>
    </recommendedName>
</protein>
<evidence type="ECO:0000256" key="1">
    <source>
        <dbReference type="SAM" id="MobiDB-lite"/>
    </source>
</evidence>
<dbReference type="EMBL" id="JACHFD010000038">
    <property type="protein sequence ID" value="MBB5353868.1"/>
    <property type="molecule type" value="Genomic_DNA"/>
</dbReference>
<dbReference type="AlphaFoldDB" id="A0A840VGZ9"/>
<feature type="region of interest" description="Disordered" evidence="1">
    <location>
        <begin position="65"/>
        <end position="105"/>
    </location>
</feature>
<gene>
    <name evidence="2" type="ORF">HNR46_004132</name>
</gene>
<proteinExistence type="predicted"/>
<dbReference type="RefSeq" id="WP_184022341.1">
    <property type="nucleotide sequence ID" value="NZ_JACHFD010000038.1"/>
</dbReference>
<reference evidence="2 3" key="1">
    <citation type="submission" date="2020-08" db="EMBL/GenBank/DDBJ databases">
        <title>Genomic Encyclopedia of Type Strains, Phase IV (KMG-IV): sequencing the most valuable type-strain genomes for metagenomic binning, comparative biology and taxonomic classification.</title>
        <authorList>
            <person name="Goeker M."/>
        </authorList>
    </citation>
    <scope>NUCLEOTIDE SEQUENCE [LARGE SCALE GENOMIC DNA]</scope>
    <source>
        <strain evidence="2 3">YC6886</strain>
    </source>
</reference>
<name>A0A840VGZ9_9BACT</name>
<accession>A0A840VGZ9</accession>
<dbReference type="Proteomes" id="UP000557717">
    <property type="component" value="Unassembled WGS sequence"/>
</dbReference>
<evidence type="ECO:0000313" key="2">
    <source>
        <dbReference type="EMBL" id="MBB5353868.1"/>
    </source>
</evidence>